<feature type="region of interest" description="Disordered" evidence="1">
    <location>
        <begin position="1189"/>
        <end position="1298"/>
    </location>
</feature>
<evidence type="ECO:0000313" key="2">
    <source>
        <dbReference type="EMBL" id="KAJ0966345.1"/>
    </source>
</evidence>
<feature type="region of interest" description="Disordered" evidence="1">
    <location>
        <begin position="581"/>
        <end position="690"/>
    </location>
</feature>
<keyword evidence="3" id="KW-1185">Reference proteome</keyword>
<dbReference type="EMBL" id="JAGGNH010000008">
    <property type="protein sequence ID" value="KAJ0966345.1"/>
    <property type="molecule type" value="Genomic_DNA"/>
</dbReference>
<feature type="region of interest" description="Disordered" evidence="1">
    <location>
        <begin position="881"/>
        <end position="910"/>
    </location>
</feature>
<feature type="compositionally biased region" description="Basic residues" evidence="1">
    <location>
        <begin position="1284"/>
        <end position="1298"/>
    </location>
</feature>
<dbReference type="Proteomes" id="UP001085076">
    <property type="component" value="Miscellaneous, Linkage group lg08"/>
</dbReference>
<dbReference type="GO" id="GO:0005635">
    <property type="term" value="C:nuclear envelope"/>
    <property type="evidence" value="ECO:0007669"/>
    <property type="project" value="TreeGrafter"/>
</dbReference>
<evidence type="ECO:0000313" key="3">
    <source>
        <dbReference type="Proteomes" id="UP001085076"/>
    </source>
</evidence>
<sequence length="1298" mass="133582">MESAAYEGGGAGGKLRRRPLRRAAAATPYDRPPSSVRGGLGAIRNGWLSRIVDPASRIITGGASRIFSSVFRKPPALPALPAPQPLSEENLQLNEEVPKDICLNSSSEVREKEKSDGNKLIGNSESDGMFELEQLMKKKMFTRAEFDRLTDLLRSRTMESIMTDPTDNNKEVSNIEKEKGAGDTNFYGNISTPKGGLSIPKEESTPAEIAKAYMGSRPSKLSSLRLSSQSHVSREDTDSPSSGPNTVKPPDVSVVPRSIVPFSRVPEQPLNGYSTPRSRGRSAIYRMSRSPYFNVQATNVKGGMPSGDDYIGSSTSSQWTTTNLMDSGGKQALKRGSSVLDNDFGSFGPIRRIRQKSNLMSHPKDIRTSHPGKLLPNASTQLSKDAIPWVTSSIQKHLQFNVPKHGPTDLADAEHCDNRSSDEGIPPIPPQSGEMARRILQQLDKLVPSPKEKSSALKAFVKDESPSKLTLEMLHGRALRSMEHIGPAIFVNAQAKDSVDVTSDDSHSQSLPQKQEIQENGHSKPVVSHCLISESDSRIGAITPAAGAKSDKRVPDFPISGSAAAIPLQEKPSFKISAPEDSLEMEDDDDDDCTIGSAPGQSANGNDKQDFKPELNSVISETQTSEKALASKPHSMPAASTELSVEVDGKTSDRPAGFSFPLTPASSTITQPPTPTMPAPKPEMSAQQKEETLAPVFNFGSKGVPTTTFSLNASGPGGFKSDTNQASELALSFSNTIPSTQAEGINLDTEDNNHKVGEAFKSFGTSVSSVSSASTAPSVFAFGASASPSLNNGSLNPKPSSISGSSIPTSGSHLSFIFSTSSSTTTSSSGISSSSSAAPIFPTAATFKFGSGMTTNGSSSVSSTAEKIKTSGFNFTSTVGTSAANTGSSSSTGSNGSSTSVITSQIPSSTSGSAALTTSAFSSTGTLVAPSLFTSNASGSSAQATSSLFSSTGSSSSTAITLSPPSSTFGSQSLLSPAFPFSTTGSGIFGFGSPAQSSGSNLTSSNTSSQNSTVNFSTTAGPANPIFGAQSTSSASGFSNLSQSTGQLSSFSSTPSFGSSGSASFGFGNSSFGAAASGAKPFSSSSGYTFSASAGSSSGSSSSFASSAASLFNLTSQSSTTPLLGSTFGSSSPSTGLAFGMSAPSGGSTLTFGSSSGSVFFPSAGTASTSTSAQPSFGISPVASFGTGFPQNDQMSVEDSMTDDAVQPTGSTVPTFGQPASSPAAPSFVFGSPAVPSGGQPVFQFGSQNSVPQGTNIFQPAGTLEFNSGGSFSLGSGGGDKSSRKIVRVRRNKPGAKK</sequence>
<protein>
    <recommendedName>
        <fullName evidence="4">Nuclear pore complex protein NUP1</fullName>
    </recommendedName>
</protein>
<feature type="compositionally biased region" description="Low complexity" evidence="1">
    <location>
        <begin position="216"/>
        <end position="231"/>
    </location>
</feature>
<dbReference type="GO" id="GO:0071763">
    <property type="term" value="P:nuclear membrane organization"/>
    <property type="evidence" value="ECO:0007669"/>
    <property type="project" value="TreeGrafter"/>
</dbReference>
<comment type="caution">
    <text evidence="2">The sequence shown here is derived from an EMBL/GenBank/DDBJ whole genome shotgun (WGS) entry which is preliminary data.</text>
</comment>
<feature type="compositionally biased region" description="Basic and acidic residues" evidence="1">
    <location>
        <begin position="412"/>
        <end position="422"/>
    </location>
</feature>
<name>A0A9D5H7Q6_9LILI</name>
<feature type="compositionally biased region" description="Polar residues" evidence="1">
    <location>
        <begin position="1245"/>
        <end position="1258"/>
    </location>
</feature>
<gene>
    <name evidence="2" type="ORF">J5N97_027483</name>
</gene>
<feature type="region of interest" description="Disordered" evidence="1">
    <location>
        <begin position="178"/>
        <end position="201"/>
    </location>
</feature>
<evidence type="ECO:0000256" key="1">
    <source>
        <dbReference type="SAM" id="MobiDB-lite"/>
    </source>
</evidence>
<accession>A0A9D5H7Q6</accession>
<feature type="compositionally biased region" description="Acidic residues" evidence="1">
    <location>
        <begin position="581"/>
        <end position="593"/>
    </location>
</feature>
<reference evidence="2" key="1">
    <citation type="submission" date="2021-03" db="EMBL/GenBank/DDBJ databases">
        <authorList>
            <person name="Li Z."/>
            <person name="Yang C."/>
        </authorList>
    </citation>
    <scope>NUCLEOTIDE SEQUENCE</scope>
    <source>
        <strain evidence="2">Dzin_1.0</strain>
        <tissue evidence="2">Leaf</tissue>
    </source>
</reference>
<evidence type="ECO:0008006" key="4">
    <source>
        <dbReference type="Google" id="ProtNLM"/>
    </source>
</evidence>
<organism evidence="2 3">
    <name type="scientific">Dioscorea zingiberensis</name>
    <dbReference type="NCBI Taxonomy" id="325984"/>
    <lineage>
        <taxon>Eukaryota</taxon>
        <taxon>Viridiplantae</taxon>
        <taxon>Streptophyta</taxon>
        <taxon>Embryophyta</taxon>
        <taxon>Tracheophyta</taxon>
        <taxon>Spermatophyta</taxon>
        <taxon>Magnoliopsida</taxon>
        <taxon>Liliopsida</taxon>
        <taxon>Dioscoreales</taxon>
        <taxon>Dioscoreaceae</taxon>
        <taxon>Dioscorea</taxon>
    </lineage>
</organism>
<proteinExistence type="predicted"/>
<reference evidence="2" key="2">
    <citation type="journal article" date="2022" name="Hortic Res">
        <title>The genome of Dioscorea zingiberensis sheds light on the biosynthesis, origin and evolution of the medicinally important diosgenin saponins.</title>
        <authorList>
            <person name="Li Y."/>
            <person name="Tan C."/>
            <person name="Li Z."/>
            <person name="Guo J."/>
            <person name="Li S."/>
            <person name="Chen X."/>
            <person name="Wang C."/>
            <person name="Dai X."/>
            <person name="Yang H."/>
            <person name="Song W."/>
            <person name="Hou L."/>
            <person name="Xu J."/>
            <person name="Tong Z."/>
            <person name="Xu A."/>
            <person name="Yuan X."/>
            <person name="Wang W."/>
            <person name="Yang Q."/>
            <person name="Chen L."/>
            <person name="Sun Z."/>
            <person name="Wang K."/>
            <person name="Pan B."/>
            <person name="Chen J."/>
            <person name="Bao Y."/>
            <person name="Liu F."/>
            <person name="Qi X."/>
            <person name="Gang D.R."/>
            <person name="Wen J."/>
            <person name="Li J."/>
        </authorList>
    </citation>
    <scope>NUCLEOTIDE SEQUENCE</scope>
    <source>
        <strain evidence="2">Dzin_1.0</strain>
    </source>
</reference>
<dbReference type="PANTHER" id="PTHR33416:SF20">
    <property type="entry name" value="NUCLEAR PORE COMPLEX PROTEIN NUP1"/>
    <property type="match status" value="1"/>
</dbReference>
<feature type="compositionally biased region" description="Polar residues" evidence="1">
    <location>
        <begin position="1189"/>
        <end position="1199"/>
    </location>
</feature>
<feature type="region of interest" description="Disordered" evidence="1">
    <location>
        <begin position="214"/>
        <end position="253"/>
    </location>
</feature>
<feature type="region of interest" description="Disordered" evidence="1">
    <location>
        <begin position="500"/>
        <end position="525"/>
    </location>
</feature>
<feature type="region of interest" description="Disordered" evidence="1">
    <location>
        <begin position="1"/>
        <end position="37"/>
    </location>
</feature>
<feature type="compositionally biased region" description="Polar residues" evidence="1">
    <location>
        <begin position="617"/>
        <end position="626"/>
    </location>
</feature>
<feature type="region of interest" description="Disordered" evidence="1">
    <location>
        <begin position="410"/>
        <end position="431"/>
    </location>
</feature>
<dbReference type="PANTHER" id="PTHR33416">
    <property type="entry name" value="NUCLEAR PORE COMPLEX PROTEIN NUP1"/>
    <property type="match status" value="1"/>
</dbReference>
<feature type="compositionally biased region" description="Pro residues" evidence="1">
    <location>
        <begin position="672"/>
        <end position="681"/>
    </location>
</feature>
<feature type="compositionally biased region" description="Polar residues" evidence="1">
    <location>
        <begin position="1208"/>
        <end position="1221"/>
    </location>
</feature>
<dbReference type="OrthoDB" id="778586at2759"/>